<accession>A0A428SWD8</accession>
<keyword evidence="2" id="KW-1185">Reference proteome</keyword>
<dbReference type="Proteomes" id="UP000287144">
    <property type="component" value="Unassembled WGS sequence"/>
</dbReference>
<evidence type="ECO:0000313" key="1">
    <source>
        <dbReference type="EMBL" id="RSL94078.1"/>
    </source>
</evidence>
<proteinExistence type="predicted"/>
<reference evidence="1 2" key="1">
    <citation type="submission" date="2017-06" db="EMBL/GenBank/DDBJ databases">
        <title>Comparative genomic analysis of Ambrosia Fusariam Clade fungi.</title>
        <authorList>
            <person name="Stajich J.E."/>
            <person name="Carrillo J."/>
            <person name="Kijimoto T."/>
            <person name="Eskalen A."/>
            <person name="O'Donnell K."/>
            <person name="Kasson M."/>
        </authorList>
    </citation>
    <scope>NUCLEOTIDE SEQUENCE [LARGE SCALE GENOMIC DNA]</scope>
    <source>
        <strain evidence="1 2">NRRL62579</strain>
    </source>
</reference>
<organism evidence="1 2">
    <name type="scientific">Fusarium oligoseptatum</name>
    <dbReference type="NCBI Taxonomy" id="2604345"/>
    <lineage>
        <taxon>Eukaryota</taxon>
        <taxon>Fungi</taxon>
        <taxon>Dikarya</taxon>
        <taxon>Ascomycota</taxon>
        <taxon>Pezizomycotina</taxon>
        <taxon>Sordariomycetes</taxon>
        <taxon>Hypocreomycetidae</taxon>
        <taxon>Hypocreales</taxon>
        <taxon>Nectriaceae</taxon>
        <taxon>Fusarium</taxon>
        <taxon>Fusarium solani species complex</taxon>
    </lineage>
</organism>
<dbReference type="EMBL" id="NKCK01000173">
    <property type="protein sequence ID" value="RSL94078.1"/>
    <property type="molecule type" value="Genomic_DNA"/>
</dbReference>
<dbReference type="AlphaFoldDB" id="A0A428SWD8"/>
<protein>
    <submittedName>
        <fullName evidence="1">Uncharacterized protein</fullName>
    </submittedName>
</protein>
<evidence type="ECO:0000313" key="2">
    <source>
        <dbReference type="Proteomes" id="UP000287144"/>
    </source>
</evidence>
<comment type="caution">
    <text evidence="1">The sequence shown here is derived from an EMBL/GenBank/DDBJ whole genome shotgun (WGS) entry which is preliminary data.</text>
</comment>
<name>A0A428SWD8_9HYPO</name>
<gene>
    <name evidence="1" type="ORF">CEP52_012861</name>
</gene>
<sequence length="114" mass="12769">MTRAIPKANTFAERLYTLIQNRRTSSHGCSMAAFKDNTFVYGGSWSEYGSIDLLQVQLPTRNGAYTALEQTAPERMLPPENSKEVLGDKDFITAGPWEGLQGFSIRTFMERNGD</sequence>